<sequence length="48" mass="5061">MADVEVDNAAAAPPDFHAQLGAIGRDFDTEELLAALVTTELVYGDTIL</sequence>
<evidence type="ECO:0000313" key="1">
    <source>
        <dbReference type="EMBL" id="AHF00116.1"/>
    </source>
</evidence>
<name>W0DTA7_9GAMM</name>
<reference evidence="1 2" key="1">
    <citation type="submission" date="2013-12" db="EMBL/GenBank/DDBJ databases">
        <authorList>
            <consortium name="DOE Joint Genome Institute"/>
            <person name="Muyzer G."/>
            <person name="Huntemann M."/>
            <person name="Han J."/>
            <person name="Chen A."/>
            <person name="Kyrpides N."/>
            <person name="Mavromatis K."/>
            <person name="Markowitz V."/>
            <person name="Palaniappan K."/>
            <person name="Ivanova N."/>
            <person name="Schaumberg A."/>
            <person name="Pati A."/>
            <person name="Liolios K."/>
            <person name="Nordberg H.P."/>
            <person name="Cantor M.N."/>
            <person name="Hua S.X."/>
            <person name="Woyke T."/>
        </authorList>
    </citation>
    <scope>NUCLEOTIDE SEQUENCE [LARGE SCALE GENOMIC DNA]</scope>
    <source>
        <strain evidence="1 2">ARh 1</strain>
    </source>
</reference>
<dbReference type="KEGG" id="tti:THITH_09825"/>
<dbReference type="EMBL" id="CP007029">
    <property type="protein sequence ID" value="AHF00116.1"/>
    <property type="molecule type" value="Genomic_DNA"/>
</dbReference>
<organism evidence="1 2">
    <name type="scientific">Thioalkalivibrio paradoxus ARh 1</name>
    <dbReference type="NCBI Taxonomy" id="713585"/>
    <lineage>
        <taxon>Bacteria</taxon>
        <taxon>Pseudomonadati</taxon>
        <taxon>Pseudomonadota</taxon>
        <taxon>Gammaproteobacteria</taxon>
        <taxon>Chromatiales</taxon>
        <taxon>Ectothiorhodospiraceae</taxon>
        <taxon>Thioalkalivibrio</taxon>
    </lineage>
</organism>
<dbReference type="AlphaFoldDB" id="W0DTA7"/>
<dbReference type="Proteomes" id="UP000005289">
    <property type="component" value="Chromosome"/>
</dbReference>
<dbReference type="HOGENOM" id="CLU_3158891_0_0_6"/>
<accession>W0DTA7</accession>
<keyword evidence="2" id="KW-1185">Reference proteome</keyword>
<protein>
    <submittedName>
        <fullName evidence="1">Uncharacterized protein</fullName>
    </submittedName>
</protein>
<proteinExistence type="predicted"/>
<evidence type="ECO:0000313" key="2">
    <source>
        <dbReference type="Proteomes" id="UP000005289"/>
    </source>
</evidence>
<gene>
    <name evidence="1" type="ORF">THITH_09825</name>
</gene>